<dbReference type="AlphaFoldDB" id="A0A7G9Z3A9"/>
<gene>
    <name evidence="1" type="ORF">FCNABNJO_00009</name>
</gene>
<sequence>MVDWEYRNLNLSRVYFAALRPVKGTLLENAEPGSLVRQQLHELGGVVKRAKPFIEVGGKRQAMLGEF</sequence>
<accession>A0A7G9Z3A9</accession>
<protein>
    <submittedName>
        <fullName evidence="1">Uncharacterized protein</fullName>
    </submittedName>
</protein>
<reference evidence="1" key="1">
    <citation type="submission" date="2020-06" db="EMBL/GenBank/DDBJ databases">
        <title>Unique genomic features of the anaerobic methanotrophic archaea.</title>
        <authorList>
            <person name="Chadwick G.L."/>
            <person name="Skennerton C.T."/>
            <person name="Laso-Perez R."/>
            <person name="Leu A.O."/>
            <person name="Speth D.R."/>
            <person name="Yu H."/>
            <person name="Morgan-Lang C."/>
            <person name="Hatzenpichler R."/>
            <person name="Goudeau D."/>
            <person name="Malmstrom R."/>
            <person name="Brazelton W.J."/>
            <person name="Woyke T."/>
            <person name="Hallam S.J."/>
            <person name="Tyson G.W."/>
            <person name="Wegener G."/>
            <person name="Boetius A."/>
            <person name="Orphan V."/>
        </authorList>
    </citation>
    <scope>NUCLEOTIDE SEQUENCE</scope>
</reference>
<organism evidence="1">
    <name type="scientific">Candidatus Methanophaga sp. ANME-1 ERB7</name>
    <dbReference type="NCBI Taxonomy" id="2759913"/>
    <lineage>
        <taxon>Archaea</taxon>
        <taxon>Methanobacteriati</taxon>
        <taxon>Methanobacteriota</taxon>
        <taxon>Stenosarchaea group</taxon>
        <taxon>Methanomicrobia</taxon>
        <taxon>Candidatus Methanophagales</taxon>
        <taxon>Candidatus Methanophagaceae</taxon>
        <taxon>Candidatus Methanophaga</taxon>
    </lineage>
</organism>
<proteinExistence type="predicted"/>
<name>A0A7G9Z3A9_9EURY</name>
<evidence type="ECO:0000313" key="1">
    <source>
        <dbReference type="EMBL" id="QNO54743.1"/>
    </source>
</evidence>
<dbReference type="EMBL" id="MT631591">
    <property type="protein sequence ID" value="QNO54743.1"/>
    <property type="molecule type" value="Genomic_DNA"/>
</dbReference>